<protein>
    <submittedName>
        <fullName evidence="10">Nephrin</fullName>
    </submittedName>
</protein>
<feature type="domain" description="Ig-like" evidence="7">
    <location>
        <begin position="607"/>
        <end position="694"/>
    </location>
</feature>
<dbReference type="InterPro" id="IPR003598">
    <property type="entry name" value="Ig_sub2"/>
</dbReference>
<dbReference type="InterPro" id="IPR036179">
    <property type="entry name" value="Ig-like_dom_sf"/>
</dbReference>
<feature type="domain" description="Ig-like" evidence="7">
    <location>
        <begin position="698"/>
        <end position="786"/>
    </location>
</feature>
<dbReference type="SMART" id="SM00060">
    <property type="entry name" value="FN3"/>
    <property type="match status" value="1"/>
</dbReference>
<dbReference type="InterPro" id="IPR013783">
    <property type="entry name" value="Ig-like_fold"/>
</dbReference>
<dbReference type="Proteomes" id="UP000887540">
    <property type="component" value="Unplaced"/>
</dbReference>
<feature type="domain" description="Ig-like" evidence="7">
    <location>
        <begin position="497"/>
        <end position="602"/>
    </location>
</feature>
<feature type="domain" description="Fibronectin type-III" evidence="8">
    <location>
        <begin position="896"/>
        <end position="988"/>
    </location>
</feature>
<feature type="domain" description="Ig-like" evidence="7">
    <location>
        <begin position="204"/>
        <end position="293"/>
    </location>
</feature>
<keyword evidence="3" id="KW-1015">Disulfide bond</keyword>
<evidence type="ECO:0000256" key="2">
    <source>
        <dbReference type="ARBA" id="ARBA00023136"/>
    </source>
</evidence>
<dbReference type="PANTHER" id="PTHR11640:SF136">
    <property type="entry name" value="NEPHRIN"/>
    <property type="match status" value="1"/>
</dbReference>
<dbReference type="PROSITE" id="PS50835">
    <property type="entry name" value="IG_LIKE"/>
    <property type="match status" value="9"/>
</dbReference>
<feature type="domain" description="Ig-like" evidence="7">
    <location>
        <begin position="790"/>
        <end position="878"/>
    </location>
</feature>
<evidence type="ECO:0000256" key="1">
    <source>
        <dbReference type="ARBA" id="ARBA00004479"/>
    </source>
</evidence>
<dbReference type="Pfam" id="PF08205">
    <property type="entry name" value="C2-set_2"/>
    <property type="match status" value="3"/>
</dbReference>
<organism evidence="9 10">
    <name type="scientific">Acrobeloides nanus</name>
    <dbReference type="NCBI Taxonomy" id="290746"/>
    <lineage>
        <taxon>Eukaryota</taxon>
        <taxon>Metazoa</taxon>
        <taxon>Ecdysozoa</taxon>
        <taxon>Nematoda</taxon>
        <taxon>Chromadorea</taxon>
        <taxon>Rhabditida</taxon>
        <taxon>Tylenchina</taxon>
        <taxon>Cephalobomorpha</taxon>
        <taxon>Cephaloboidea</taxon>
        <taxon>Cephalobidae</taxon>
        <taxon>Acrobeloides</taxon>
    </lineage>
</organism>
<dbReference type="WBParaSite" id="ACRNAN_Path_1566.g6088.t1">
    <property type="protein sequence ID" value="ACRNAN_Path_1566.g6088.t1"/>
    <property type="gene ID" value="ACRNAN_Path_1566.g6088"/>
</dbReference>
<feature type="transmembrane region" description="Helical" evidence="6">
    <location>
        <begin position="1008"/>
        <end position="1029"/>
    </location>
</feature>
<feature type="domain" description="Ig-like" evidence="7">
    <location>
        <begin position="402"/>
        <end position="487"/>
    </location>
</feature>
<sequence>MYTSCVINRLGSNYNGYRPVQTCVWSTDIDRSVVHFAAVGCEEVCSDYVRDSPEELHLKIDNTKLDDDGRYECQMGRADVGPVRASAFVNVLVPPQQVYFQHYKADTVLEVNEGTVLNITCAGKNAKPAADIRWFVNGKLINDHIKTWHEYNGNKTVTSYAALLWKPSKTDHNKVLTCEAQHKETTTELRTSLTLNVLYSSEKPTIDIFGGKNSVKAGQNVTLLCSAAGGNPPPSLTWHLNERPIPSSYEYDFINQITRNSYSLITEGSDNGAVYECHSSNRQGVPALKQSITLEVRYPPASVLLYGDTTVKKGDTTTVKCVSGASNPGSVITWTVNGSPTKVQQQLEKRLASGVSTESNITLDTKILMSDKNHIKIECMATNDEGTTSEDHIIRVLSPPSPPYIYGVDQEAMLEGEKLNLSCEAHGGHPLANLTWYRGVEKLKAIRNTVSGETAQSMVTIPLDRSMNNVSIRCEAENGALDHPLVATKVIYVLYPPKRVIVRHPEHDPQMIVGQTARLTCNVPSSNPAAEISWEFDSGNSNKPVVEKGQYLYNRTSSEYGGWEVENFVTFTPTEKMHGSSVRCIASHPLWNDVKSNSYILNVFYPPRVVVDGPISIVVGEGESFRENISVVANPPVASYRWRKNGIYFENTIGSVYTRGSLIGGKAVTPSDTGIYTLVANNIYGSVNISMKITVEYPARVTFITSPVIASVGEEVVLECEADGVPKKKGMVKWMRGTSELKNLVPGEEKRAVLRLNATHENSGPYVCVADNGVGRPNYTTAYLLVKKPPQIIRSRGSDRAAGPLGGRARLRCRASAVPGVNFQWSLEGQPAYIQHNSSKYLFHDRQLDHSTFESTLWIIGLDERDYSRRVRCGVSNNLGNDNIYIGIGPPTNPDVPTELEVVNVTDKTALLSWVTGFDGGSDQTFEIRYQMRGSLKNAKSINVSENQAILTGLEPEKIYYVQIRAVNEQGRTSEFSLPAIEIHTLNLNGVDVQKALVNEESFSRTTLIAFFAGLVILLLINCILLCYLHRRQRRKKIQEKTEIVRTLNPSSDGAVRPVQMYGAIGGGTPAISRRPDSMNTNKSELVDPADIDSQSQRTVIEVSPNGYMQRYDPNYYDPNVIVEYDTDPIYYSKINKNNGGLSNNMSNITYSAVPHPEPPENSRLIDNNRYGEILVNSNGTLTRNNGGSLNGSRHVLMDSPRRYRTGLLGTLPNYSSNQGAYGQYPTSPLDLPPLPTDSSNNNNYGVYMSHQRSPPPPAQMFSTFAHPGGVRTTSTSNMPLPDGDLV</sequence>
<evidence type="ECO:0000259" key="8">
    <source>
        <dbReference type="PROSITE" id="PS50853"/>
    </source>
</evidence>
<evidence type="ECO:0000259" key="7">
    <source>
        <dbReference type="PROSITE" id="PS50835"/>
    </source>
</evidence>
<evidence type="ECO:0000256" key="5">
    <source>
        <dbReference type="ARBA" id="ARBA00023319"/>
    </source>
</evidence>
<dbReference type="Pfam" id="PF13927">
    <property type="entry name" value="Ig_3"/>
    <property type="match status" value="2"/>
</dbReference>
<name>A0A914C254_9BILA</name>
<evidence type="ECO:0000313" key="10">
    <source>
        <dbReference type="WBParaSite" id="ACRNAN_Path_1566.g6088.t1"/>
    </source>
</evidence>
<dbReference type="InterPro" id="IPR013162">
    <property type="entry name" value="CD80_C2-set"/>
</dbReference>
<dbReference type="SUPFAM" id="SSF49265">
    <property type="entry name" value="Fibronectin type III"/>
    <property type="match status" value="1"/>
</dbReference>
<keyword evidence="2 6" id="KW-0472">Membrane</keyword>
<evidence type="ECO:0000313" key="9">
    <source>
        <dbReference type="Proteomes" id="UP000887540"/>
    </source>
</evidence>
<keyword evidence="5" id="KW-0393">Immunoglobulin domain</keyword>
<feature type="domain" description="Ig-like" evidence="7">
    <location>
        <begin position="1"/>
        <end position="90"/>
    </location>
</feature>
<dbReference type="SMART" id="SM00408">
    <property type="entry name" value="IGc2"/>
    <property type="match status" value="5"/>
</dbReference>
<dbReference type="GO" id="GO:0005911">
    <property type="term" value="C:cell-cell junction"/>
    <property type="evidence" value="ECO:0007669"/>
    <property type="project" value="TreeGrafter"/>
</dbReference>
<dbReference type="GO" id="GO:0005886">
    <property type="term" value="C:plasma membrane"/>
    <property type="evidence" value="ECO:0007669"/>
    <property type="project" value="TreeGrafter"/>
</dbReference>
<dbReference type="Pfam" id="PF00041">
    <property type="entry name" value="fn3"/>
    <property type="match status" value="1"/>
</dbReference>
<evidence type="ECO:0000256" key="4">
    <source>
        <dbReference type="ARBA" id="ARBA00023180"/>
    </source>
</evidence>
<dbReference type="SUPFAM" id="SSF48726">
    <property type="entry name" value="Immunoglobulin"/>
    <property type="match status" value="8"/>
</dbReference>
<dbReference type="InterPro" id="IPR036116">
    <property type="entry name" value="FN3_sf"/>
</dbReference>
<dbReference type="CDD" id="cd00063">
    <property type="entry name" value="FN3"/>
    <property type="match status" value="1"/>
</dbReference>
<dbReference type="GO" id="GO:0050839">
    <property type="term" value="F:cell adhesion molecule binding"/>
    <property type="evidence" value="ECO:0007669"/>
    <property type="project" value="TreeGrafter"/>
</dbReference>
<dbReference type="InterPro" id="IPR003599">
    <property type="entry name" value="Ig_sub"/>
</dbReference>
<dbReference type="Gene3D" id="2.60.40.10">
    <property type="entry name" value="Immunoglobulins"/>
    <property type="match status" value="10"/>
</dbReference>
<accession>A0A914C254</accession>
<proteinExistence type="predicted"/>
<dbReference type="PANTHER" id="PTHR11640">
    <property type="entry name" value="NEPHRIN"/>
    <property type="match status" value="1"/>
</dbReference>
<feature type="domain" description="Ig-like" evidence="7">
    <location>
        <begin position="299"/>
        <end position="395"/>
    </location>
</feature>
<keyword evidence="6" id="KW-0812">Transmembrane</keyword>
<keyword evidence="6" id="KW-1133">Transmembrane helix</keyword>
<dbReference type="InterPro" id="IPR051275">
    <property type="entry name" value="Cell_adhesion_signaling"/>
</dbReference>
<evidence type="ECO:0000256" key="3">
    <source>
        <dbReference type="ARBA" id="ARBA00023157"/>
    </source>
</evidence>
<dbReference type="InterPro" id="IPR007110">
    <property type="entry name" value="Ig-like_dom"/>
</dbReference>
<feature type="domain" description="Ig-like" evidence="7">
    <location>
        <begin position="95"/>
        <end position="194"/>
    </location>
</feature>
<dbReference type="InterPro" id="IPR003961">
    <property type="entry name" value="FN3_dom"/>
</dbReference>
<keyword evidence="9" id="KW-1185">Reference proteome</keyword>
<keyword evidence="4" id="KW-0325">Glycoprotein</keyword>
<dbReference type="SMART" id="SM00409">
    <property type="entry name" value="IG"/>
    <property type="match status" value="8"/>
</dbReference>
<dbReference type="GO" id="GO:0098609">
    <property type="term" value="P:cell-cell adhesion"/>
    <property type="evidence" value="ECO:0007669"/>
    <property type="project" value="TreeGrafter"/>
</dbReference>
<dbReference type="PROSITE" id="PS50853">
    <property type="entry name" value="FN3"/>
    <property type="match status" value="1"/>
</dbReference>
<evidence type="ECO:0000256" key="6">
    <source>
        <dbReference type="SAM" id="Phobius"/>
    </source>
</evidence>
<reference evidence="10" key="1">
    <citation type="submission" date="2022-11" db="UniProtKB">
        <authorList>
            <consortium name="WormBaseParasite"/>
        </authorList>
    </citation>
    <scope>IDENTIFICATION</scope>
</reference>
<comment type="subcellular location">
    <subcellularLocation>
        <location evidence="1">Membrane</location>
        <topology evidence="1">Single-pass type I membrane protein</topology>
    </subcellularLocation>
</comment>